<evidence type="ECO:0000313" key="8">
    <source>
        <dbReference type="EMBL" id="KZX14825.1"/>
    </source>
</evidence>
<comment type="caution">
    <text evidence="8">The sequence shown here is derived from an EMBL/GenBank/DDBJ whole genome shotgun (WGS) entry which is preliminary data.</text>
</comment>
<dbReference type="InterPro" id="IPR003368">
    <property type="entry name" value="POMP_repeat"/>
</dbReference>
<proteinExistence type="predicted"/>
<evidence type="ECO:0000256" key="3">
    <source>
        <dbReference type="ARBA" id="ARBA00004613"/>
    </source>
</evidence>
<dbReference type="InterPro" id="IPR012334">
    <property type="entry name" value="Pectin_lyas_fold"/>
</dbReference>
<evidence type="ECO:0000313" key="9">
    <source>
        <dbReference type="Proteomes" id="UP000077275"/>
    </source>
</evidence>
<evidence type="ECO:0000256" key="2">
    <source>
        <dbReference type="ARBA" id="ARBA00004442"/>
    </source>
</evidence>
<reference evidence="8 9" key="1">
    <citation type="submission" date="2016-04" db="EMBL/GenBank/DDBJ databases">
        <title>Genome sequence of Methanobrevibacter cuticularis DSM 11139.</title>
        <authorList>
            <person name="Poehlein A."/>
            <person name="Seedorf H."/>
            <person name="Daniel R."/>
        </authorList>
    </citation>
    <scope>NUCLEOTIDE SEQUENCE [LARGE SCALE GENOMIC DNA]</scope>
    <source>
        <strain evidence="8 9">DSM 11139</strain>
    </source>
</reference>
<dbReference type="InterPro" id="IPR011050">
    <property type="entry name" value="Pectin_lyase_fold/virulence"/>
</dbReference>
<sequence length="273" mass="28565">MFTEFNSKKLSLLIILSLVVAIGVMASVDSIDAKKITITKKSSLTDGIKKCKSGDTLVLASGTWSGKISKNRNIVIDKNIKIVAKKKGKSIIDLKGKGQAFYVNSGVKLTLDGVTIKNGNAPYSASDQGLGGAIFSSGTLKISNCIFSKNKCAIGDRGDFGGAINGDKLTVINSVFMYNTVKNGAGGAIYTNGNVSISGCTFVSNKAIYGSGGAICLGSTAGYLKVSNSIFKSNKAKYKGGAISAYSKSSVKFSKNTYKNNIAPKGSKIYYSN</sequence>
<name>A0A166CST3_9EURY</name>
<gene>
    <name evidence="8" type="ORF">MBCUT_18890</name>
</gene>
<dbReference type="PATRIC" id="fig|47311.3.peg.2056"/>
<dbReference type="GO" id="GO:0005576">
    <property type="term" value="C:extracellular region"/>
    <property type="evidence" value="ECO:0007669"/>
    <property type="project" value="UniProtKB-SubCell"/>
</dbReference>
<evidence type="ECO:0000256" key="1">
    <source>
        <dbReference type="ARBA" id="ARBA00004196"/>
    </source>
</evidence>
<accession>A0A166CST3</accession>
<keyword evidence="5" id="KW-0732">Signal</keyword>
<dbReference type="EMBL" id="LWMW01000146">
    <property type="protein sequence ID" value="KZX14825.1"/>
    <property type="molecule type" value="Genomic_DNA"/>
</dbReference>
<dbReference type="AlphaFoldDB" id="A0A166CST3"/>
<keyword evidence="6" id="KW-0472">Membrane</keyword>
<comment type="subcellular location">
    <subcellularLocation>
        <location evidence="1">Cell envelope</location>
    </subcellularLocation>
    <subcellularLocation>
        <location evidence="2">Cell outer membrane</location>
    </subcellularLocation>
    <subcellularLocation>
        <location evidence="3">Secreted</location>
    </subcellularLocation>
</comment>
<keyword evidence="4" id="KW-0964">Secreted</keyword>
<keyword evidence="9" id="KW-1185">Reference proteome</keyword>
<evidence type="ECO:0000256" key="6">
    <source>
        <dbReference type="ARBA" id="ARBA00023136"/>
    </source>
</evidence>
<organism evidence="8 9">
    <name type="scientific">Methanobrevibacter cuticularis</name>
    <dbReference type="NCBI Taxonomy" id="47311"/>
    <lineage>
        <taxon>Archaea</taxon>
        <taxon>Methanobacteriati</taxon>
        <taxon>Methanobacteriota</taxon>
        <taxon>Methanomada group</taxon>
        <taxon>Methanobacteria</taxon>
        <taxon>Methanobacteriales</taxon>
        <taxon>Methanobacteriaceae</taxon>
        <taxon>Methanobrevibacter</taxon>
    </lineage>
</organism>
<evidence type="ECO:0000256" key="7">
    <source>
        <dbReference type="ARBA" id="ARBA00023237"/>
    </source>
</evidence>
<dbReference type="PANTHER" id="PTHR11319">
    <property type="entry name" value="G PROTEIN-COUPLED RECEPTOR-RELATED"/>
    <property type="match status" value="1"/>
</dbReference>
<keyword evidence="7" id="KW-0998">Cell outer membrane</keyword>
<evidence type="ECO:0000256" key="5">
    <source>
        <dbReference type="ARBA" id="ARBA00022729"/>
    </source>
</evidence>
<dbReference type="Gene3D" id="2.160.20.10">
    <property type="entry name" value="Single-stranded right-handed beta-helix, Pectin lyase-like"/>
    <property type="match status" value="1"/>
</dbReference>
<dbReference type="Pfam" id="PF02415">
    <property type="entry name" value="Chlam_PMP"/>
    <property type="match status" value="1"/>
</dbReference>
<dbReference type="SUPFAM" id="SSF51126">
    <property type="entry name" value="Pectin lyase-like"/>
    <property type="match status" value="1"/>
</dbReference>
<dbReference type="RefSeq" id="WP_067260419.1">
    <property type="nucleotide sequence ID" value="NZ_LWMW01000146.1"/>
</dbReference>
<dbReference type="PANTHER" id="PTHR11319:SF35">
    <property type="entry name" value="OUTER MEMBRANE PROTEIN PMPC-RELATED"/>
    <property type="match status" value="1"/>
</dbReference>
<dbReference type="NCBIfam" id="TIGR01376">
    <property type="entry name" value="POMP_repeat"/>
    <property type="match status" value="1"/>
</dbReference>
<protein>
    <submittedName>
        <fullName evidence="8">Chlamydia polymorphic membrane protein</fullName>
    </submittedName>
</protein>
<dbReference type="Proteomes" id="UP000077275">
    <property type="component" value="Unassembled WGS sequence"/>
</dbReference>
<dbReference type="STRING" id="47311.MBCUT_18890"/>
<evidence type="ECO:0000256" key="4">
    <source>
        <dbReference type="ARBA" id="ARBA00022525"/>
    </source>
</evidence>